<proteinExistence type="predicted"/>
<dbReference type="RefSeq" id="WP_323258411.1">
    <property type="nucleotide sequence ID" value="NZ_JAYGIM010000007.1"/>
</dbReference>
<comment type="caution">
    <text evidence="1">The sequence shown here is derived from an EMBL/GenBank/DDBJ whole genome shotgun (WGS) entry which is preliminary data.</text>
</comment>
<sequence>MGRPLSDITIYYHGTVLKKTSEDLEFRKTVNYISDFYHNFLNGYKPPKTSRITLHLRPNISLTEPRYFGSICIYDKMIDEEKYLSLSKHEKYKYILDLLHFAILELSETYGWDKSIFINSYNHIISNRFKFERVYPKKTSRDRKSTGQVLLTKSEDKSILSIQISSGGKNINKTLIEKKNWFWNDSIYEYSKTCKWLDNTKFGIKEYQRHCYYSVQDDKVFNDLLTEDDFV</sequence>
<protein>
    <submittedName>
        <fullName evidence="1">Uncharacterized protein</fullName>
    </submittedName>
</protein>
<keyword evidence="2" id="KW-1185">Reference proteome</keyword>
<name>A0ABU5SI83_9BACT</name>
<evidence type="ECO:0000313" key="1">
    <source>
        <dbReference type="EMBL" id="MEA5426986.1"/>
    </source>
</evidence>
<organism evidence="1 2">
    <name type="scientific">Arcicella lustrica</name>
    <dbReference type="NCBI Taxonomy" id="2984196"/>
    <lineage>
        <taxon>Bacteria</taxon>
        <taxon>Pseudomonadati</taxon>
        <taxon>Bacteroidota</taxon>
        <taxon>Cytophagia</taxon>
        <taxon>Cytophagales</taxon>
        <taxon>Flectobacillaceae</taxon>
        <taxon>Arcicella</taxon>
    </lineage>
</organism>
<dbReference type="EMBL" id="JAYGIM010000007">
    <property type="protein sequence ID" value="MEA5426986.1"/>
    <property type="molecule type" value="Genomic_DNA"/>
</dbReference>
<dbReference type="Proteomes" id="UP001302222">
    <property type="component" value="Unassembled WGS sequence"/>
</dbReference>
<accession>A0ABU5SI83</accession>
<gene>
    <name evidence="1" type="ORF">VB798_10405</name>
</gene>
<evidence type="ECO:0000313" key="2">
    <source>
        <dbReference type="Proteomes" id="UP001302222"/>
    </source>
</evidence>
<reference evidence="1 2" key="1">
    <citation type="submission" date="2023-12" db="EMBL/GenBank/DDBJ databases">
        <title>Novel species of the genus Arcicella isolated from rivers.</title>
        <authorList>
            <person name="Lu H."/>
        </authorList>
    </citation>
    <scope>NUCLEOTIDE SEQUENCE [LARGE SCALE GENOMIC DNA]</scope>
    <source>
        <strain evidence="1 2">DC25W</strain>
    </source>
</reference>